<dbReference type="OrthoDB" id="894286at2"/>
<dbReference type="AlphaFoldDB" id="A0A2M8WN09"/>
<comment type="caution">
    <text evidence="1">The sequence shown here is derived from an EMBL/GenBank/DDBJ whole genome shotgun (WGS) entry which is preliminary data.</text>
</comment>
<gene>
    <name evidence="1" type="ORF">BC777_1091</name>
</gene>
<proteinExistence type="predicted"/>
<reference evidence="1 2" key="1">
    <citation type="submission" date="2017-11" db="EMBL/GenBank/DDBJ databases">
        <title>Genomic Encyclopedia of Archaeal and Bacterial Type Strains, Phase II (KMG-II): From Individual Species to Whole Genera.</title>
        <authorList>
            <person name="Goeker M."/>
        </authorList>
    </citation>
    <scope>NUCLEOTIDE SEQUENCE [LARGE SCALE GENOMIC DNA]</scope>
    <source>
        <strain evidence="1 2">DSM 29128</strain>
    </source>
</reference>
<dbReference type="RefSeq" id="WP_100367083.1">
    <property type="nucleotide sequence ID" value="NZ_PGTY01000001.1"/>
</dbReference>
<evidence type="ECO:0000313" key="1">
    <source>
        <dbReference type="EMBL" id="PJI92246.1"/>
    </source>
</evidence>
<protein>
    <submittedName>
        <fullName evidence="1">Uncharacterized protein</fullName>
    </submittedName>
</protein>
<accession>A0A2M8WN09</accession>
<keyword evidence="2" id="KW-1185">Reference proteome</keyword>
<dbReference type="Proteomes" id="UP000228531">
    <property type="component" value="Unassembled WGS sequence"/>
</dbReference>
<dbReference type="EMBL" id="PGTY01000001">
    <property type="protein sequence ID" value="PJI92246.1"/>
    <property type="molecule type" value="Genomic_DNA"/>
</dbReference>
<evidence type="ECO:0000313" key="2">
    <source>
        <dbReference type="Proteomes" id="UP000228531"/>
    </source>
</evidence>
<sequence length="206" mass="22713">MPLQNRVQPTGDIISHPSRGLFTGNRGILHKSDGTLGTRRWAHKHWLICTLKHPKGRYHGPLPERGWSPLFFLDEAVALSAGHRPCHYCRRSAYHAYRDAWGAAAGQVPDRMAMDNALHQARVTRKRAQIRYQAAAANLPNGIFGLVDELPCLLWDDQALPYTPDGYGAPQARPEGMLTVLTPEPSMRVLAAGYLAVLHPSAGLSA</sequence>
<name>A0A2M8WN09_9RHOB</name>
<organism evidence="1 2">
    <name type="scientific">Yoonia maricola</name>
    <dbReference type="NCBI Taxonomy" id="420999"/>
    <lineage>
        <taxon>Bacteria</taxon>
        <taxon>Pseudomonadati</taxon>
        <taxon>Pseudomonadota</taxon>
        <taxon>Alphaproteobacteria</taxon>
        <taxon>Rhodobacterales</taxon>
        <taxon>Paracoccaceae</taxon>
        <taxon>Yoonia</taxon>
    </lineage>
</organism>